<evidence type="ECO:0000313" key="6">
    <source>
        <dbReference type="Proteomes" id="UP000184386"/>
    </source>
</evidence>
<dbReference type="PANTHER" id="PTHR33941:SF11">
    <property type="entry name" value="BACTERIAL MICROCOMPARTMENT SHELL PROTEIN PDUJ"/>
    <property type="match status" value="1"/>
</dbReference>
<dbReference type="InterPro" id="IPR000249">
    <property type="entry name" value="BMC_dom"/>
</dbReference>
<dbReference type="InterPro" id="IPR050575">
    <property type="entry name" value="BMC_shell"/>
</dbReference>
<comment type="subcellular location">
    <subcellularLocation>
        <location evidence="1">Bacterial microcompartment</location>
    </subcellularLocation>
</comment>
<evidence type="ECO:0000256" key="2">
    <source>
        <dbReference type="ARBA" id="ARBA00024446"/>
    </source>
</evidence>
<evidence type="ECO:0000256" key="3">
    <source>
        <dbReference type="PROSITE-ProRule" id="PRU01278"/>
    </source>
</evidence>
<evidence type="ECO:0000313" key="5">
    <source>
        <dbReference type="EMBL" id="SHL30040.1"/>
    </source>
</evidence>
<comment type="similarity">
    <text evidence="3">Belongs to the bacterial microcompartments protein family.</text>
</comment>
<dbReference type="PROSITE" id="PS51930">
    <property type="entry name" value="BMC_2"/>
    <property type="match status" value="1"/>
</dbReference>
<proteinExistence type="inferred from homology"/>
<protein>
    <submittedName>
        <fullName evidence="5">BMC domain-containing protein</fullName>
    </submittedName>
</protein>
<dbReference type="Gene3D" id="3.30.70.1710">
    <property type="match status" value="1"/>
</dbReference>
<evidence type="ECO:0000259" key="4">
    <source>
        <dbReference type="PROSITE" id="PS51930"/>
    </source>
</evidence>
<name>A0A1M6ZHX6_9FIRM</name>
<sequence>MAMAVGIIEVYGLVAAFVAGDAGCKAANVTLETFDRNKPANAEKLPVPLIIMVKFRGNVSDVRAAVEAAEIAANGISGVISKHVIANPEEGTEKMLALNGLDKS</sequence>
<dbReference type="SMART" id="SM00877">
    <property type="entry name" value="BMC"/>
    <property type="match status" value="1"/>
</dbReference>
<dbReference type="CDD" id="cd07045">
    <property type="entry name" value="BMC_CcmK_like"/>
    <property type="match status" value="1"/>
</dbReference>
<keyword evidence="6" id="KW-1185">Reference proteome</keyword>
<dbReference type="PANTHER" id="PTHR33941">
    <property type="entry name" value="PROPANEDIOL UTILIZATION PROTEIN PDUA"/>
    <property type="match status" value="1"/>
</dbReference>
<dbReference type="Pfam" id="PF00936">
    <property type="entry name" value="BMC"/>
    <property type="match status" value="1"/>
</dbReference>
<dbReference type="Proteomes" id="UP000184386">
    <property type="component" value="Unassembled WGS sequence"/>
</dbReference>
<dbReference type="OrthoDB" id="9812608at2"/>
<dbReference type="SUPFAM" id="SSF143414">
    <property type="entry name" value="CcmK-like"/>
    <property type="match status" value="1"/>
</dbReference>
<organism evidence="5 6">
    <name type="scientific">Anaerocolumna jejuensis DSM 15929</name>
    <dbReference type="NCBI Taxonomy" id="1121322"/>
    <lineage>
        <taxon>Bacteria</taxon>
        <taxon>Bacillati</taxon>
        <taxon>Bacillota</taxon>
        <taxon>Clostridia</taxon>
        <taxon>Lachnospirales</taxon>
        <taxon>Lachnospiraceae</taxon>
        <taxon>Anaerocolumna</taxon>
    </lineage>
</organism>
<dbReference type="GO" id="GO:0031469">
    <property type="term" value="C:bacterial microcompartment"/>
    <property type="evidence" value="ECO:0007669"/>
    <property type="project" value="UniProtKB-SubCell"/>
</dbReference>
<reference evidence="5 6" key="1">
    <citation type="submission" date="2016-11" db="EMBL/GenBank/DDBJ databases">
        <authorList>
            <person name="Jaros S."/>
            <person name="Januszkiewicz K."/>
            <person name="Wedrychowicz H."/>
        </authorList>
    </citation>
    <scope>NUCLEOTIDE SEQUENCE [LARGE SCALE GENOMIC DNA]</scope>
    <source>
        <strain evidence="5 6">DSM 15929</strain>
    </source>
</reference>
<dbReference type="EMBL" id="FRAC01000029">
    <property type="protein sequence ID" value="SHL30040.1"/>
    <property type="molecule type" value="Genomic_DNA"/>
</dbReference>
<dbReference type="RefSeq" id="WP_073279353.1">
    <property type="nucleotide sequence ID" value="NZ_FRAC01000029.1"/>
</dbReference>
<keyword evidence="2" id="KW-1283">Bacterial microcompartment</keyword>
<dbReference type="InterPro" id="IPR044872">
    <property type="entry name" value="CcmK/CsoS1_BMC"/>
</dbReference>
<feature type="domain" description="BMC" evidence="4">
    <location>
        <begin position="4"/>
        <end position="97"/>
    </location>
</feature>
<dbReference type="STRING" id="1121322.SAMN02745136_04577"/>
<accession>A0A1M6ZHX6</accession>
<dbReference type="InterPro" id="IPR037233">
    <property type="entry name" value="CcmK-like_sf"/>
</dbReference>
<dbReference type="AlphaFoldDB" id="A0A1M6ZHX6"/>
<gene>
    <name evidence="5" type="ORF">SAMN02745136_04577</name>
</gene>
<evidence type="ECO:0000256" key="1">
    <source>
        <dbReference type="ARBA" id="ARBA00024322"/>
    </source>
</evidence>